<dbReference type="AlphaFoldDB" id="A0A3L6PTE5"/>
<gene>
    <name evidence="1" type="ORF">C2845_PM14G01720</name>
</gene>
<evidence type="ECO:0000313" key="1">
    <source>
        <dbReference type="EMBL" id="RLM61925.1"/>
    </source>
</evidence>
<dbReference type="OrthoDB" id="685144at2759"/>
<dbReference type="EMBL" id="PQIB02000016">
    <property type="protein sequence ID" value="RLM61925.1"/>
    <property type="molecule type" value="Genomic_DNA"/>
</dbReference>
<sequence length="197" mass="21949">MVALCSLETFSWSHSKHDRWRWYDDLAFFGGRLYAVTAGEDLLAFDVGVDGDTGEPFISRVELAPRCSWCGGGSRTPRATAGRGSRCSADLASSRWEEVSSLGCDQALFVGRLCSRAVGGRRYPLGYHIFFLPDDCVGMSFWEPPRSRRADHHAAVYGLFDGRVTYFLPRQPQDDEDGPVPATWLFPTAATARAMRR</sequence>
<organism evidence="1 2">
    <name type="scientific">Panicum miliaceum</name>
    <name type="common">Proso millet</name>
    <name type="synonym">Broomcorn millet</name>
    <dbReference type="NCBI Taxonomy" id="4540"/>
    <lineage>
        <taxon>Eukaryota</taxon>
        <taxon>Viridiplantae</taxon>
        <taxon>Streptophyta</taxon>
        <taxon>Embryophyta</taxon>
        <taxon>Tracheophyta</taxon>
        <taxon>Spermatophyta</taxon>
        <taxon>Magnoliopsida</taxon>
        <taxon>Liliopsida</taxon>
        <taxon>Poales</taxon>
        <taxon>Poaceae</taxon>
        <taxon>PACMAD clade</taxon>
        <taxon>Panicoideae</taxon>
        <taxon>Panicodae</taxon>
        <taxon>Paniceae</taxon>
        <taxon>Panicinae</taxon>
        <taxon>Panicum</taxon>
        <taxon>Panicum sect. Panicum</taxon>
    </lineage>
</organism>
<reference evidence="2" key="1">
    <citation type="journal article" date="2019" name="Nat. Commun.">
        <title>The genome of broomcorn millet.</title>
        <authorList>
            <person name="Zou C."/>
            <person name="Miki D."/>
            <person name="Li D."/>
            <person name="Tang Q."/>
            <person name="Xiao L."/>
            <person name="Rajput S."/>
            <person name="Deng P."/>
            <person name="Jia W."/>
            <person name="Huang R."/>
            <person name="Zhang M."/>
            <person name="Sun Y."/>
            <person name="Hu J."/>
            <person name="Fu X."/>
            <person name="Schnable P.S."/>
            <person name="Li F."/>
            <person name="Zhang H."/>
            <person name="Feng B."/>
            <person name="Zhu X."/>
            <person name="Liu R."/>
            <person name="Schnable J.C."/>
            <person name="Zhu J.-K."/>
            <person name="Zhang H."/>
        </authorList>
    </citation>
    <scope>NUCLEOTIDE SEQUENCE [LARGE SCALE GENOMIC DNA]</scope>
</reference>
<comment type="caution">
    <text evidence="1">The sequence shown here is derived from an EMBL/GenBank/DDBJ whole genome shotgun (WGS) entry which is preliminary data.</text>
</comment>
<keyword evidence="2" id="KW-1185">Reference proteome</keyword>
<evidence type="ECO:0000313" key="2">
    <source>
        <dbReference type="Proteomes" id="UP000275267"/>
    </source>
</evidence>
<dbReference type="PANTHER" id="PTHR33110">
    <property type="entry name" value="F-BOX/KELCH-REPEAT PROTEIN-RELATED"/>
    <property type="match status" value="1"/>
</dbReference>
<name>A0A3L6PTE5_PANMI</name>
<accession>A0A3L6PTE5</accession>
<protein>
    <submittedName>
        <fullName evidence="1">Uncharacterized protein</fullName>
    </submittedName>
</protein>
<dbReference type="Proteomes" id="UP000275267">
    <property type="component" value="Unassembled WGS sequence"/>
</dbReference>
<dbReference type="PANTHER" id="PTHR33110:SF110">
    <property type="entry name" value="OS11G0624400 PROTEIN"/>
    <property type="match status" value="1"/>
</dbReference>
<proteinExistence type="predicted"/>